<feature type="region of interest" description="Disordered" evidence="2">
    <location>
        <begin position="1720"/>
        <end position="1751"/>
    </location>
</feature>
<dbReference type="InterPro" id="IPR052223">
    <property type="entry name" value="Actin_Cytoskeleton_Reg"/>
</dbReference>
<feature type="compositionally biased region" description="Basic and acidic residues" evidence="2">
    <location>
        <begin position="481"/>
        <end position="493"/>
    </location>
</feature>
<dbReference type="Gene3D" id="2.30.29.30">
    <property type="entry name" value="Pleckstrin-homology domain (PH domain)/Phosphotyrosine-binding domain (PTB)"/>
    <property type="match status" value="1"/>
</dbReference>
<feature type="compositionally biased region" description="Polar residues" evidence="2">
    <location>
        <begin position="771"/>
        <end position="780"/>
    </location>
</feature>
<feature type="region of interest" description="Disordered" evidence="2">
    <location>
        <begin position="2045"/>
        <end position="2072"/>
    </location>
</feature>
<name>A0AAN8QPL0_9TELE</name>
<dbReference type="GO" id="GO:0015629">
    <property type="term" value="C:actin cytoskeleton"/>
    <property type="evidence" value="ECO:0007669"/>
    <property type="project" value="TreeGrafter"/>
</dbReference>
<feature type="compositionally biased region" description="Basic and acidic residues" evidence="2">
    <location>
        <begin position="310"/>
        <end position="319"/>
    </location>
</feature>
<dbReference type="Proteomes" id="UP001356427">
    <property type="component" value="Unassembled WGS sequence"/>
</dbReference>
<dbReference type="SUPFAM" id="SSF50729">
    <property type="entry name" value="PH domain-like"/>
    <property type="match status" value="1"/>
</dbReference>
<organism evidence="3 4">
    <name type="scientific">Coregonus suidteri</name>
    <dbReference type="NCBI Taxonomy" id="861788"/>
    <lineage>
        <taxon>Eukaryota</taxon>
        <taxon>Metazoa</taxon>
        <taxon>Chordata</taxon>
        <taxon>Craniata</taxon>
        <taxon>Vertebrata</taxon>
        <taxon>Euteleostomi</taxon>
        <taxon>Actinopterygii</taxon>
        <taxon>Neopterygii</taxon>
        <taxon>Teleostei</taxon>
        <taxon>Protacanthopterygii</taxon>
        <taxon>Salmoniformes</taxon>
        <taxon>Salmonidae</taxon>
        <taxon>Coregoninae</taxon>
        <taxon>Coregonus</taxon>
    </lineage>
</organism>
<keyword evidence="1" id="KW-0175">Coiled coil</keyword>
<feature type="region of interest" description="Disordered" evidence="2">
    <location>
        <begin position="450"/>
        <end position="493"/>
    </location>
</feature>
<accession>A0AAN8QPL0</accession>
<feature type="region of interest" description="Disordered" evidence="2">
    <location>
        <begin position="1440"/>
        <end position="1481"/>
    </location>
</feature>
<feature type="coiled-coil region" evidence="1">
    <location>
        <begin position="1898"/>
        <end position="1960"/>
    </location>
</feature>
<feature type="region of interest" description="Disordered" evidence="2">
    <location>
        <begin position="74"/>
        <end position="135"/>
    </location>
</feature>
<evidence type="ECO:0000313" key="3">
    <source>
        <dbReference type="EMBL" id="KAK6311315.1"/>
    </source>
</evidence>
<feature type="compositionally biased region" description="Low complexity" evidence="2">
    <location>
        <begin position="196"/>
        <end position="224"/>
    </location>
</feature>
<feature type="region of interest" description="Disordered" evidence="2">
    <location>
        <begin position="647"/>
        <end position="674"/>
    </location>
</feature>
<gene>
    <name evidence="3" type="ORF">J4Q44_G00169790</name>
</gene>
<feature type="region of interest" description="Disordered" evidence="2">
    <location>
        <begin position="511"/>
        <end position="608"/>
    </location>
</feature>
<evidence type="ECO:0000256" key="2">
    <source>
        <dbReference type="SAM" id="MobiDB-lite"/>
    </source>
</evidence>
<feature type="compositionally biased region" description="Basic and acidic residues" evidence="2">
    <location>
        <begin position="843"/>
        <end position="867"/>
    </location>
</feature>
<feature type="compositionally biased region" description="Low complexity" evidence="2">
    <location>
        <begin position="538"/>
        <end position="563"/>
    </location>
</feature>
<dbReference type="PANTHER" id="PTHR17271:SF9">
    <property type="entry name" value="MYOSIN PHOSPHATASE RHO-INTERACTING PROTEIN"/>
    <property type="match status" value="1"/>
</dbReference>
<dbReference type="EMBL" id="JAGTTL010000015">
    <property type="protein sequence ID" value="KAK6311315.1"/>
    <property type="molecule type" value="Genomic_DNA"/>
</dbReference>
<feature type="region of interest" description="Disordered" evidence="2">
    <location>
        <begin position="153"/>
        <end position="224"/>
    </location>
</feature>
<feature type="region of interest" description="Disordered" evidence="2">
    <location>
        <begin position="1123"/>
        <end position="1142"/>
    </location>
</feature>
<feature type="compositionally biased region" description="Basic residues" evidence="2">
    <location>
        <begin position="74"/>
        <end position="84"/>
    </location>
</feature>
<keyword evidence="4" id="KW-1185">Reference proteome</keyword>
<evidence type="ECO:0000256" key="1">
    <source>
        <dbReference type="SAM" id="Coils"/>
    </source>
</evidence>
<feature type="region of interest" description="Disordered" evidence="2">
    <location>
        <begin position="903"/>
        <end position="924"/>
    </location>
</feature>
<feature type="region of interest" description="Disordered" evidence="2">
    <location>
        <begin position="838"/>
        <end position="867"/>
    </location>
</feature>
<feature type="compositionally biased region" description="Basic and acidic residues" evidence="2">
    <location>
        <begin position="1444"/>
        <end position="1456"/>
    </location>
</feature>
<feature type="region of interest" description="Disordered" evidence="2">
    <location>
        <begin position="755"/>
        <end position="780"/>
    </location>
</feature>
<dbReference type="PANTHER" id="PTHR17271">
    <property type="entry name" value="PLECKSTRIN HOMOLOGY PH DOMAIN-CONTAINING PROTEIN"/>
    <property type="match status" value="1"/>
</dbReference>
<feature type="compositionally biased region" description="Basic and acidic residues" evidence="2">
    <location>
        <begin position="757"/>
        <end position="766"/>
    </location>
</feature>
<protein>
    <recommendedName>
        <fullName evidence="5">PH domain-containing protein</fullName>
    </recommendedName>
</protein>
<feature type="region of interest" description="Disordered" evidence="2">
    <location>
        <begin position="244"/>
        <end position="288"/>
    </location>
</feature>
<feature type="coiled-coil region" evidence="1">
    <location>
        <begin position="1632"/>
        <end position="1709"/>
    </location>
</feature>
<feature type="compositionally biased region" description="Polar residues" evidence="2">
    <location>
        <begin position="250"/>
        <end position="272"/>
    </location>
</feature>
<reference evidence="3 4" key="1">
    <citation type="submission" date="2021-04" db="EMBL/GenBank/DDBJ databases">
        <authorList>
            <person name="De Guttry C."/>
            <person name="Zahm M."/>
            <person name="Klopp C."/>
            <person name="Cabau C."/>
            <person name="Louis A."/>
            <person name="Berthelot C."/>
            <person name="Parey E."/>
            <person name="Roest Crollius H."/>
            <person name="Montfort J."/>
            <person name="Robinson-Rechavi M."/>
            <person name="Bucao C."/>
            <person name="Bouchez O."/>
            <person name="Gislard M."/>
            <person name="Lluch J."/>
            <person name="Milhes M."/>
            <person name="Lampietro C."/>
            <person name="Lopez Roques C."/>
            <person name="Donnadieu C."/>
            <person name="Braasch I."/>
            <person name="Desvignes T."/>
            <person name="Postlethwait J."/>
            <person name="Bobe J."/>
            <person name="Wedekind C."/>
            <person name="Guiguen Y."/>
        </authorList>
    </citation>
    <scope>NUCLEOTIDE SEQUENCE [LARGE SCALE GENOMIC DNA]</scope>
    <source>
        <strain evidence="3">Cs_M1</strain>
        <tissue evidence="3">Blood</tissue>
    </source>
</reference>
<evidence type="ECO:0000313" key="4">
    <source>
        <dbReference type="Proteomes" id="UP001356427"/>
    </source>
</evidence>
<comment type="caution">
    <text evidence="3">The sequence shown here is derived from an EMBL/GenBank/DDBJ whole genome shotgun (WGS) entry which is preliminary data.</text>
</comment>
<dbReference type="GO" id="GO:0051015">
    <property type="term" value="F:actin filament binding"/>
    <property type="evidence" value="ECO:0007669"/>
    <property type="project" value="TreeGrafter"/>
</dbReference>
<dbReference type="InterPro" id="IPR011993">
    <property type="entry name" value="PH-like_dom_sf"/>
</dbReference>
<evidence type="ECO:0008006" key="5">
    <source>
        <dbReference type="Google" id="ProtNLM"/>
    </source>
</evidence>
<feature type="compositionally biased region" description="Low complexity" evidence="2">
    <location>
        <begin position="116"/>
        <end position="135"/>
    </location>
</feature>
<proteinExistence type="predicted"/>
<sequence>MWIEARHTLSALPLCPQPSILPQGSINMNQCWEVVDGEQQTGQRNTLCLCLFDNKETYLRGGHRREALVVYPKTHKLTQKKKRKVDTPTSQEPGPAKVAVTSGVDQPGISRKNTLSMKSNSSATSGSAGSASGSYSSCPSCSISKSDISKISDSVSASRHGSASKAMVEKTPTGRSWRCQEEQQQRIGGRRGTLPSSRSSPSISTASSLCGSSPSMSGSASLSQLSQTISRDDAKQFLLYSGPKSRAESGCSSLEKNTPATDSWQPSLSLSGVSPRDPLRSPIGSRCSATSTSFGWLSGESTRGMVKLDKGRAEGRAEDQGADPQGPSVGRQKYVWSADVPRARRLDDREMMGAFGGQAGSLVQGRADSPGRDQLNRLFERRECVWAADLDGEINLSTCYDITDYPVPRNYGFQIHTAEGAFTLCAMTAGIRRNWVQAIMKNVRPTVAPDVTSSLTEQKEPPGLQDPAPTETRSAVEDVDPDQRKNRSVRERRREGRYKTFDWADFSRQLHHQGEEKEAEPSGQPRPVVGWDTADGGSPSPVSSSSSPVASNSCSSVASSSTSQCLRDTVASQEAEVLERGAGPTMLPQAPSTATPLEERSVAGTKTPTTTTTLVHAQNKVFEKRAVSEVDSSSTSSTLELPIGCGDDDATGHNPSDVPSVALSDGLGNTPSNTPCDGTAGVRVDVVIEQHWQQVASTPLREERWVPISNSDETTEDTEQQSYEQQTGQLVGELEQTQRELSRLQQVNISLQQQLQQERERSRESRLLQNGLPTSFNPSSSAEACAWQRLQKLNQDLRFELEAQRRSQEVAREAELQRRAELIALQAQALSAGEAAALAHSELQQERRSALKQREEEEHDHRQETERLRQRLQEVSAQMKATEKVQAEKEVRLQKHLGLLQESQERERRSLGASLAQAERRTQDLQEQLQKAEQQAETLLKGQGQPWARGGEVAEAQQQLQEELARTLAAVGRLQGEGEQLERRCQELQNQLAEVDGEVDRLQRRLQTEETDYYNLEHSYESVSEELQRALGQAQEREVAARDAREDYERLLDRKERELSEALVKMAALGSSLEETELKLSEAKKACTCCSSLPLFKVTDNRLNIKSSGLNSRETQTIHHSYNTDGAQKNGSGVPDVNHSGPGSCSVDPAYQYIVTAGDDPDRFMSVIQVLETKLYVTEEKLRDITQRLEEPQGQWCSGAAADPHLRSQLTQSRAATQRLSLLLHNQAKQSRRFTLETEGRTRVLGGQCQAALASVQACRERIQALLRRNPGEGSNVDLEAAFCALEMQLVTAAACLSQGGIIADEQWRECNRIQREEEDLIDDKTQSCATMSCPEGDEAGMETLGRALALEASTLEKMASALQSQDDIFCQTKALLGGDEGDSAHMYTDVLSKRMALGMGCGKPVGGDTESEKSAIARVCARAELAYISLTLQRRYQGEPMQEELHSDNPTREQLWRGSEPEEQCGGTGDNKLSSGQARGLADISPPELAPYEEQVQLKNRGLTDNMLERDQSVWSGDKAEKQHNWTERLAVQLRKRAKVLHQLCQEIPSSSGSKGESSLAKGGRCLDDPDSVGTLHLTLCWPEVLFQSQVTYVACRLQLDHEQELLRCKGLCDSLGALCQEQEAMLSEERRAFRHALSRLQEDSQALKEKLEWVEQGRAAAESETRRKVGVLLADIESIEDRHEEQVQKLEEEFQGKMRELQKIHEEEMIRLHSHHARSACVATDAQHESRSSQTTPNTPPEKATSYPDFTLDSTLPAEELNMDGACKIDPVSMETMKNRIHVLETQVNTMKDEAGRRNLEGDEIAMKEVYQRDLENFKASCERGFTAMEAVHQKLVGDLQRQHQREVATLLQERDRLLEEETAATVAAIEAIRNAHREELERSPSGGSSDVTDLRSQYEVELRSLHRELEVLSGQYSKKCLESAQQNQALEADRQALLQCQRENQELSAQKQELTQRLTEEISCKHSLLSGELATAFQGKDLYELEVILRVRDTELQCLKQETNSLKEELKAAHRDKAYATDKLKALYAELSFSRSKVQSDIPKLREELQTATGSPRDEGRGGDDPNAAQAYDIVKSTSNPDFLKKERSTLTRQIRGVRSKSLKEGLSVQERMKLFEQMD</sequence>
<feature type="region of interest" description="Disordered" evidence="2">
    <location>
        <begin position="310"/>
        <end position="330"/>
    </location>
</feature>